<evidence type="ECO:0000313" key="3">
    <source>
        <dbReference type="EMBL" id="CAL6032984.1"/>
    </source>
</evidence>
<sequence>MNNQIEQLKENMTEDEVIILEMYVNRPIFQAYLQKRPDFNPNMLDEHFGTIAMFKLVYELEIEESLSHDPNIQNNEGKTIEILCHDRDIEPQRWMICFPNIKDQTNNSMIQYRKKTVRPLTKKLRNIQRHQCEKANKYVSKIESQRKLTYQQFIMTFQYYYRYILRAYDNIPNYQPYEYIL</sequence>
<dbReference type="AlphaFoldDB" id="A0AA86UI10"/>
<evidence type="ECO:0000313" key="5">
    <source>
        <dbReference type="Proteomes" id="UP001642409"/>
    </source>
</evidence>
<proteinExistence type="predicted"/>
<reference evidence="2" key="1">
    <citation type="submission" date="2023-06" db="EMBL/GenBank/DDBJ databases">
        <authorList>
            <person name="Kurt Z."/>
        </authorList>
    </citation>
    <scope>NUCLEOTIDE SEQUENCE</scope>
</reference>
<gene>
    <name evidence="3" type="ORF">HINF_LOCUS34750</name>
    <name evidence="1" type="ORF">HINF_LOCUS38088</name>
    <name evidence="2" type="ORF">HINF_LOCUS46605</name>
    <name evidence="4" type="ORF">HINF_LOCUS63119</name>
</gene>
<dbReference type="EMBL" id="CATOUU010000812">
    <property type="protein sequence ID" value="CAI9950443.1"/>
    <property type="molecule type" value="Genomic_DNA"/>
</dbReference>
<comment type="caution">
    <text evidence="2">The sequence shown here is derived from an EMBL/GenBank/DDBJ whole genome shotgun (WGS) entry which is preliminary data.</text>
</comment>
<dbReference type="Proteomes" id="UP001642409">
    <property type="component" value="Unassembled WGS sequence"/>
</dbReference>
<dbReference type="EMBL" id="CAXDID020000124">
    <property type="protein sequence ID" value="CAL6032984.1"/>
    <property type="molecule type" value="Genomic_DNA"/>
</dbReference>
<evidence type="ECO:0000313" key="2">
    <source>
        <dbReference type="EMBL" id="CAI9958960.1"/>
    </source>
</evidence>
<evidence type="ECO:0000313" key="1">
    <source>
        <dbReference type="EMBL" id="CAI9950443.1"/>
    </source>
</evidence>
<accession>A0AA86UI10</accession>
<protein>
    <submittedName>
        <fullName evidence="3">Hypothetical_protein</fullName>
    </submittedName>
</protein>
<evidence type="ECO:0000313" key="4">
    <source>
        <dbReference type="EMBL" id="CAL6086346.1"/>
    </source>
</evidence>
<keyword evidence="5" id="KW-1185">Reference proteome</keyword>
<organism evidence="2">
    <name type="scientific">Hexamita inflata</name>
    <dbReference type="NCBI Taxonomy" id="28002"/>
    <lineage>
        <taxon>Eukaryota</taxon>
        <taxon>Metamonada</taxon>
        <taxon>Diplomonadida</taxon>
        <taxon>Hexamitidae</taxon>
        <taxon>Hexamitinae</taxon>
        <taxon>Hexamita</taxon>
    </lineage>
</organism>
<dbReference type="EMBL" id="CAXDID020000392">
    <property type="protein sequence ID" value="CAL6086346.1"/>
    <property type="molecule type" value="Genomic_DNA"/>
</dbReference>
<dbReference type="EMBL" id="CATOUU010000911">
    <property type="protein sequence ID" value="CAI9958960.1"/>
    <property type="molecule type" value="Genomic_DNA"/>
</dbReference>
<name>A0AA86UI10_9EUKA</name>
<reference evidence="3 5" key="2">
    <citation type="submission" date="2024-07" db="EMBL/GenBank/DDBJ databases">
        <authorList>
            <person name="Akdeniz Z."/>
        </authorList>
    </citation>
    <scope>NUCLEOTIDE SEQUENCE [LARGE SCALE GENOMIC DNA]</scope>
</reference>